<dbReference type="EMBL" id="JACGCI010000106">
    <property type="protein sequence ID" value="KAF6745412.1"/>
    <property type="molecule type" value="Genomic_DNA"/>
</dbReference>
<protein>
    <recommendedName>
        <fullName evidence="5">MYND-type domain-containing protein</fullName>
    </recommendedName>
</protein>
<dbReference type="InterPro" id="IPR002893">
    <property type="entry name" value="Znf_MYND"/>
</dbReference>
<evidence type="ECO:0000313" key="7">
    <source>
        <dbReference type="Proteomes" id="UP000521943"/>
    </source>
</evidence>
<evidence type="ECO:0000256" key="4">
    <source>
        <dbReference type="PROSITE-ProRule" id="PRU00134"/>
    </source>
</evidence>
<dbReference type="OrthoDB" id="2923501at2759"/>
<evidence type="ECO:0000256" key="1">
    <source>
        <dbReference type="ARBA" id="ARBA00022723"/>
    </source>
</evidence>
<dbReference type="SUPFAM" id="SSF144232">
    <property type="entry name" value="HIT/MYND zinc finger-like"/>
    <property type="match status" value="1"/>
</dbReference>
<dbReference type="Gene3D" id="6.10.140.2220">
    <property type="match status" value="1"/>
</dbReference>
<evidence type="ECO:0000259" key="5">
    <source>
        <dbReference type="PROSITE" id="PS50865"/>
    </source>
</evidence>
<comment type="caution">
    <text evidence="6">The sequence shown here is derived from an EMBL/GenBank/DDBJ whole genome shotgun (WGS) entry which is preliminary data.</text>
</comment>
<keyword evidence="7" id="KW-1185">Reference proteome</keyword>
<evidence type="ECO:0000256" key="3">
    <source>
        <dbReference type="ARBA" id="ARBA00022833"/>
    </source>
</evidence>
<proteinExistence type="predicted"/>
<name>A0A8H6LYN2_9AGAR</name>
<feature type="domain" description="MYND-type" evidence="5">
    <location>
        <begin position="433"/>
        <end position="481"/>
    </location>
</feature>
<dbReference type="PROSITE" id="PS50865">
    <property type="entry name" value="ZF_MYND_2"/>
    <property type="match status" value="1"/>
</dbReference>
<sequence>MDPYLYYSFKWRQEVEVQERNLRALAKKPYTAKTVEVLLEQLRVDDIPNLNYSNEPHWPFKTAAALYALNGLNLVAHRCIDPASAISPSAKQATINRLLTSFDLIEGWAAYFASPAALTNPGRTESRNAFPQEMARHLLVLLNLDPSILQRFCSSTTSIDLALRIWTLTGGKGRDKSPYANIESESDGGCAIVRLMLHCVQKGGGLAAFIDRIGSREVGFPRRVALLTIQRLNAARWALEGRGRTKETVRAALVYLRDVIRIVDRLVADPLMQRAFEHHDYARKLAETLQGFVQALQALDPRQYANDLGICVTVMMRAILFRAQSNQPRNLALALEHGLMDTLISVLKVCQAWQEGPRNLAICISGLESYLPWPAVLGQLRPYYTSKTLLEAEKTAGHISEFLGRRWRIFNVALWEHFQAHDLWDRKVRLCDNLECQRAINRGDMAACPPISRECSGCSAFVYCGELCQREDWDARHSTECTSARIDSITRKAAPGAWYSPHQRAYHVAIIEYRFNCLLARCADPYVITRAYEAGTMTPPTFGAIALALLEQGGIKKSSRFFHLKASSVYGSEGPFLEIKQGQYPLRPLPCATELGYLQPRMDEYLKESGALKGEVELGNAAQEEDRRTVKYVECTFKLSESTEVHVMVKMRLHWDERRGVGRFLSVASMARFGGVQSDCGRQCT</sequence>
<keyword evidence="1" id="KW-0479">Metal-binding</keyword>
<dbReference type="Pfam" id="PF01753">
    <property type="entry name" value="zf-MYND"/>
    <property type="match status" value="1"/>
</dbReference>
<dbReference type="AlphaFoldDB" id="A0A8H6LYN2"/>
<reference evidence="6 7" key="1">
    <citation type="submission" date="2020-07" db="EMBL/GenBank/DDBJ databases">
        <title>Comparative genomics of pyrophilous fungi reveals a link between fire events and developmental genes.</title>
        <authorList>
            <consortium name="DOE Joint Genome Institute"/>
            <person name="Steindorff A.S."/>
            <person name="Carver A."/>
            <person name="Calhoun S."/>
            <person name="Stillman K."/>
            <person name="Liu H."/>
            <person name="Lipzen A."/>
            <person name="Pangilinan J."/>
            <person name="Labutti K."/>
            <person name="Bruns T.D."/>
            <person name="Grigoriev I.V."/>
        </authorList>
    </citation>
    <scope>NUCLEOTIDE SEQUENCE [LARGE SCALE GENOMIC DNA]</scope>
    <source>
        <strain evidence="6 7">CBS 144469</strain>
    </source>
</reference>
<evidence type="ECO:0000313" key="6">
    <source>
        <dbReference type="EMBL" id="KAF6745412.1"/>
    </source>
</evidence>
<organism evidence="6 7">
    <name type="scientific">Ephemerocybe angulata</name>
    <dbReference type="NCBI Taxonomy" id="980116"/>
    <lineage>
        <taxon>Eukaryota</taxon>
        <taxon>Fungi</taxon>
        <taxon>Dikarya</taxon>
        <taxon>Basidiomycota</taxon>
        <taxon>Agaricomycotina</taxon>
        <taxon>Agaricomycetes</taxon>
        <taxon>Agaricomycetidae</taxon>
        <taxon>Agaricales</taxon>
        <taxon>Agaricineae</taxon>
        <taxon>Psathyrellaceae</taxon>
        <taxon>Ephemerocybe</taxon>
    </lineage>
</organism>
<dbReference type="Proteomes" id="UP000521943">
    <property type="component" value="Unassembled WGS sequence"/>
</dbReference>
<keyword evidence="2 4" id="KW-0863">Zinc-finger</keyword>
<gene>
    <name evidence="6" type="ORF">DFP72DRAFT_51541</name>
</gene>
<keyword evidence="3" id="KW-0862">Zinc</keyword>
<accession>A0A8H6LYN2</accession>
<dbReference type="GO" id="GO:0008270">
    <property type="term" value="F:zinc ion binding"/>
    <property type="evidence" value="ECO:0007669"/>
    <property type="project" value="UniProtKB-KW"/>
</dbReference>
<evidence type="ECO:0000256" key="2">
    <source>
        <dbReference type="ARBA" id="ARBA00022771"/>
    </source>
</evidence>